<reference evidence="2" key="1">
    <citation type="journal article" date="2014" name="Int. J. Syst. Evol. Microbiol.">
        <title>Complete genome sequence of Corynebacterium casei LMG S-19264T (=DSM 44701T), isolated from a smear-ripened cheese.</title>
        <authorList>
            <consortium name="US DOE Joint Genome Institute (JGI-PGF)"/>
            <person name="Walter F."/>
            <person name="Albersmeier A."/>
            <person name="Kalinowski J."/>
            <person name="Ruckert C."/>
        </authorList>
    </citation>
    <scope>NUCLEOTIDE SEQUENCE</scope>
    <source>
        <strain evidence="2">JCM 4391</strain>
    </source>
</reference>
<evidence type="ECO:0000313" key="2">
    <source>
        <dbReference type="EMBL" id="GGU62889.1"/>
    </source>
</evidence>
<gene>
    <name evidence="2" type="ORF">GCM10010274_59680</name>
</gene>
<evidence type="ECO:0000313" key="3">
    <source>
        <dbReference type="Proteomes" id="UP000636661"/>
    </source>
</evidence>
<proteinExistence type="predicted"/>
<keyword evidence="3" id="KW-1185">Reference proteome</keyword>
<reference evidence="2" key="2">
    <citation type="submission" date="2020-09" db="EMBL/GenBank/DDBJ databases">
        <authorList>
            <person name="Sun Q."/>
            <person name="Ohkuma M."/>
        </authorList>
    </citation>
    <scope>NUCLEOTIDE SEQUENCE</scope>
    <source>
        <strain evidence="2">JCM 4391</strain>
    </source>
</reference>
<dbReference type="Proteomes" id="UP000636661">
    <property type="component" value="Unassembled WGS sequence"/>
</dbReference>
<dbReference type="AlphaFoldDB" id="A0A918I517"/>
<feature type="region of interest" description="Disordered" evidence="1">
    <location>
        <begin position="1"/>
        <end position="40"/>
    </location>
</feature>
<organism evidence="2 3">
    <name type="scientific">Streptomyces lavendofoliae</name>
    <dbReference type="NCBI Taxonomy" id="67314"/>
    <lineage>
        <taxon>Bacteria</taxon>
        <taxon>Bacillati</taxon>
        <taxon>Actinomycetota</taxon>
        <taxon>Actinomycetes</taxon>
        <taxon>Kitasatosporales</taxon>
        <taxon>Streptomycetaceae</taxon>
        <taxon>Streptomyces</taxon>
    </lineage>
</organism>
<accession>A0A918I517</accession>
<dbReference type="RefSeq" id="WP_189554391.1">
    <property type="nucleotide sequence ID" value="NZ_BMTP01000020.1"/>
</dbReference>
<evidence type="ECO:0000256" key="1">
    <source>
        <dbReference type="SAM" id="MobiDB-lite"/>
    </source>
</evidence>
<name>A0A918I517_9ACTN</name>
<evidence type="ECO:0008006" key="4">
    <source>
        <dbReference type="Google" id="ProtNLM"/>
    </source>
</evidence>
<dbReference type="EMBL" id="BMTP01000020">
    <property type="protein sequence ID" value="GGU62889.1"/>
    <property type="molecule type" value="Genomic_DNA"/>
</dbReference>
<comment type="caution">
    <text evidence="2">The sequence shown here is derived from an EMBL/GenBank/DDBJ whole genome shotgun (WGS) entry which is preliminary data.</text>
</comment>
<protein>
    <recommendedName>
        <fullName evidence="4">Head-to-tail stopper</fullName>
    </recommendedName>
</protein>
<sequence>MPSPYPFGVTVRVLRTGPSPGRDPRGQPLPGPDQSFDVSGCVVTPRESAPQVGGEQQQGRDTVIVGITVYAPPGTVIRTTDRIQVTSGHRYQGITFEVTGEPGDWGRHVITGTPGPVQFAADRVNG</sequence>